<dbReference type="InterPro" id="IPR004680">
    <property type="entry name" value="Cit_transptr-like_dom"/>
</dbReference>
<feature type="transmembrane region" description="Helical" evidence="8">
    <location>
        <begin position="5"/>
        <end position="22"/>
    </location>
</feature>
<evidence type="ECO:0000256" key="1">
    <source>
        <dbReference type="ARBA" id="ARBA00004651"/>
    </source>
</evidence>
<evidence type="ECO:0000256" key="5">
    <source>
        <dbReference type="ARBA" id="ARBA00022692"/>
    </source>
</evidence>
<comment type="subcellular location">
    <subcellularLocation>
        <location evidence="1">Cell membrane</location>
        <topology evidence="1">Multi-pass membrane protein</topology>
    </subcellularLocation>
</comment>
<keyword evidence="4" id="KW-1003">Cell membrane</keyword>
<feature type="transmembrane region" description="Helical" evidence="8">
    <location>
        <begin position="60"/>
        <end position="79"/>
    </location>
</feature>
<keyword evidence="3" id="KW-0813">Transport</keyword>
<proteinExistence type="inferred from homology"/>
<feature type="transmembrane region" description="Helical" evidence="8">
    <location>
        <begin position="410"/>
        <end position="428"/>
    </location>
</feature>
<evidence type="ECO:0000256" key="6">
    <source>
        <dbReference type="ARBA" id="ARBA00022989"/>
    </source>
</evidence>
<dbReference type="Proteomes" id="UP001208689">
    <property type="component" value="Chromosome"/>
</dbReference>
<reference evidence="10" key="1">
    <citation type="submission" date="2022-09" db="EMBL/GenBank/DDBJ databases">
        <title>Actin cytoskeleton and complex cell architecture in an #Asgard archaeon.</title>
        <authorList>
            <person name="Ponce Toledo R.I."/>
            <person name="Schleper C."/>
            <person name="Rodrigues Oliveira T."/>
            <person name="Wollweber F."/>
            <person name="Xu J."/>
            <person name="Rittmann S."/>
            <person name="Klingl A."/>
            <person name="Pilhofer M."/>
        </authorList>
    </citation>
    <scope>NUCLEOTIDE SEQUENCE</scope>
    <source>
        <strain evidence="10">B-35</strain>
    </source>
</reference>
<dbReference type="InterPro" id="IPR051475">
    <property type="entry name" value="Diverse_Ion_Transporter"/>
</dbReference>
<evidence type="ECO:0000256" key="3">
    <source>
        <dbReference type="ARBA" id="ARBA00022448"/>
    </source>
</evidence>
<organism evidence="10 11">
    <name type="scientific">Candidatus Lokiarchaeum ossiferum</name>
    <dbReference type="NCBI Taxonomy" id="2951803"/>
    <lineage>
        <taxon>Archaea</taxon>
        <taxon>Promethearchaeati</taxon>
        <taxon>Promethearchaeota</taxon>
        <taxon>Promethearchaeia</taxon>
        <taxon>Promethearchaeales</taxon>
        <taxon>Promethearchaeaceae</taxon>
        <taxon>Candidatus Lokiarchaeum</taxon>
    </lineage>
</organism>
<comment type="similarity">
    <text evidence="2">Belongs to the CitM (TC 2.A.11) transporter family.</text>
</comment>
<evidence type="ECO:0000259" key="9">
    <source>
        <dbReference type="Pfam" id="PF03600"/>
    </source>
</evidence>
<evidence type="ECO:0000256" key="2">
    <source>
        <dbReference type="ARBA" id="ARBA00009843"/>
    </source>
</evidence>
<accession>A0ABY6HTZ1</accession>
<dbReference type="PANTHER" id="PTHR43568">
    <property type="entry name" value="P PROTEIN"/>
    <property type="match status" value="1"/>
</dbReference>
<feature type="transmembrane region" description="Helical" evidence="8">
    <location>
        <begin position="357"/>
        <end position="376"/>
    </location>
</feature>
<dbReference type="EMBL" id="CP104013">
    <property type="protein sequence ID" value="UYP46990.1"/>
    <property type="molecule type" value="Genomic_DNA"/>
</dbReference>
<feature type="domain" description="Citrate transporter-like" evidence="9">
    <location>
        <begin position="18"/>
        <end position="364"/>
    </location>
</feature>
<gene>
    <name evidence="10" type="ORF">NEF87_003275</name>
</gene>
<evidence type="ECO:0000256" key="7">
    <source>
        <dbReference type="ARBA" id="ARBA00023136"/>
    </source>
</evidence>
<feature type="transmembrane region" description="Helical" evidence="8">
    <location>
        <begin position="99"/>
        <end position="129"/>
    </location>
</feature>
<feature type="transmembrane region" description="Helical" evidence="8">
    <location>
        <begin position="319"/>
        <end position="337"/>
    </location>
</feature>
<evidence type="ECO:0000313" key="10">
    <source>
        <dbReference type="EMBL" id="UYP46990.1"/>
    </source>
</evidence>
<sequence length="430" mass="47202">MTDYFSIIITLVLFVAVMIIFSQDKMDYVAYSMGAALIASVITALRFDTSLEDFVSTIEVTPLIFILSMQIMVMIAEQYKIFQWVAVKTLHITKGNHRAFFYLICIIGTITAAIIADVTVAIIFVPLVIRACRILNIRPAPYLFGITITINIGSIITPFSSSENILISSGFSLGADWFMGNMIIFVVIALAATLILLDLLMLKKQAPPEEARKKILLEIMDPSLVIINKKQFILNSIYFTLVILGFIFVSDYSYLIALLGAIVMSLLNKKSITDSMAKIDWKVIFFFISLFLLIGNMDINGTFDIIGNLLSKVPTDNEILMALGVLMITSLMSGFLANSPTAIVGITLLSDLYSGTPPNIVLIAFLLGINLGGNILPQGAACDIMTLNIATEQKVEGFTYKTLLKKGGTFALIHIGMCIIYLVAYGLIVS</sequence>
<evidence type="ECO:0000256" key="4">
    <source>
        <dbReference type="ARBA" id="ARBA00022475"/>
    </source>
</evidence>
<feature type="transmembrane region" description="Helical" evidence="8">
    <location>
        <begin position="237"/>
        <end position="263"/>
    </location>
</feature>
<dbReference type="PANTHER" id="PTHR43568:SF1">
    <property type="entry name" value="P PROTEIN"/>
    <property type="match status" value="1"/>
</dbReference>
<keyword evidence="7 8" id="KW-0472">Membrane</keyword>
<feature type="transmembrane region" description="Helical" evidence="8">
    <location>
        <begin position="141"/>
        <end position="159"/>
    </location>
</feature>
<evidence type="ECO:0000313" key="11">
    <source>
        <dbReference type="Proteomes" id="UP001208689"/>
    </source>
</evidence>
<protein>
    <recommendedName>
        <fullName evidence="9">Citrate transporter-like domain-containing protein</fullName>
    </recommendedName>
</protein>
<name>A0ABY6HTZ1_9ARCH</name>
<feature type="transmembrane region" description="Helical" evidence="8">
    <location>
        <begin position="283"/>
        <end position="307"/>
    </location>
</feature>
<evidence type="ECO:0000256" key="8">
    <source>
        <dbReference type="SAM" id="Phobius"/>
    </source>
</evidence>
<keyword evidence="5 8" id="KW-0812">Transmembrane</keyword>
<dbReference type="Pfam" id="PF03600">
    <property type="entry name" value="CitMHS"/>
    <property type="match status" value="1"/>
</dbReference>
<feature type="transmembrane region" description="Helical" evidence="8">
    <location>
        <begin position="179"/>
        <end position="202"/>
    </location>
</feature>
<feature type="transmembrane region" description="Helical" evidence="8">
    <location>
        <begin position="28"/>
        <end position="48"/>
    </location>
</feature>
<dbReference type="PRINTS" id="PR00758">
    <property type="entry name" value="ARSENICPUMP"/>
</dbReference>
<dbReference type="InterPro" id="IPR000802">
    <property type="entry name" value="Arsenical_pump_ArsB"/>
</dbReference>
<keyword evidence="6 8" id="KW-1133">Transmembrane helix</keyword>
<keyword evidence="11" id="KW-1185">Reference proteome</keyword>